<dbReference type="EMBL" id="CAXLJM020000164">
    <property type="protein sequence ID" value="CAL8147168.1"/>
    <property type="molecule type" value="Genomic_DNA"/>
</dbReference>
<accession>A0ABP1S903</accession>
<comment type="caution">
    <text evidence="1">The sequence shown here is derived from an EMBL/GenBank/DDBJ whole genome shotgun (WGS) entry which is preliminary data.</text>
</comment>
<dbReference type="Proteomes" id="UP001642540">
    <property type="component" value="Unassembled WGS sequence"/>
</dbReference>
<protein>
    <submittedName>
        <fullName evidence="1">Uncharacterized protein</fullName>
    </submittedName>
</protein>
<organism evidence="1 2">
    <name type="scientific">Orchesella dallaii</name>
    <dbReference type="NCBI Taxonomy" id="48710"/>
    <lineage>
        <taxon>Eukaryota</taxon>
        <taxon>Metazoa</taxon>
        <taxon>Ecdysozoa</taxon>
        <taxon>Arthropoda</taxon>
        <taxon>Hexapoda</taxon>
        <taxon>Collembola</taxon>
        <taxon>Entomobryomorpha</taxon>
        <taxon>Entomobryoidea</taxon>
        <taxon>Orchesellidae</taxon>
        <taxon>Orchesellinae</taxon>
        <taxon>Orchesella</taxon>
    </lineage>
</organism>
<evidence type="ECO:0000313" key="2">
    <source>
        <dbReference type="Proteomes" id="UP001642540"/>
    </source>
</evidence>
<reference evidence="1 2" key="1">
    <citation type="submission" date="2024-08" db="EMBL/GenBank/DDBJ databases">
        <authorList>
            <person name="Cucini C."/>
            <person name="Frati F."/>
        </authorList>
    </citation>
    <scope>NUCLEOTIDE SEQUENCE [LARGE SCALE GENOMIC DNA]</scope>
</reference>
<sequence length="199" mass="22019">MDKSGKLVQITTEPSPYVMALRRRIHELEENGKMVDNIFGLLVEKGLMPEYETLEMKDNAGPARKMTGANENATVTVNTINSGTARRSGGGNPLPVPVVLLRRLEDTSIVAPLNANDDDVITTFDDANDSKSGSSKGLFPPFNTKCKCIDCDKGFYRRQSESKDERSVVCLDDVDIKARCEYPHPTQPQRSDVGNVEKR</sequence>
<keyword evidence="2" id="KW-1185">Reference proteome</keyword>
<gene>
    <name evidence="1" type="ORF">ODALV1_LOCUS31057</name>
</gene>
<proteinExistence type="predicted"/>
<evidence type="ECO:0000313" key="1">
    <source>
        <dbReference type="EMBL" id="CAL8147168.1"/>
    </source>
</evidence>
<name>A0ABP1S903_9HEXA</name>